<evidence type="ECO:0000313" key="3">
    <source>
        <dbReference type="EMBL" id="AMU93886.1"/>
    </source>
</evidence>
<feature type="domain" description="NYN" evidence="2">
    <location>
        <begin position="4"/>
        <end position="168"/>
    </location>
</feature>
<organism evidence="3 4">
    <name type="scientific">Sphingopyxis terrae subsp. terrae NBRC 15098</name>
    <dbReference type="NCBI Taxonomy" id="1219058"/>
    <lineage>
        <taxon>Bacteria</taxon>
        <taxon>Pseudomonadati</taxon>
        <taxon>Pseudomonadota</taxon>
        <taxon>Alphaproteobacteria</taxon>
        <taxon>Sphingomonadales</taxon>
        <taxon>Sphingomonadaceae</taxon>
        <taxon>Sphingopyxis</taxon>
    </lineage>
</organism>
<dbReference type="GO" id="GO:0004540">
    <property type="term" value="F:RNA nuclease activity"/>
    <property type="evidence" value="ECO:0007669"/>
    <property type="project" value="InterPro"/>
</dbReference>
<evidence type="ECO:0000256" key="1">
    <source>
        <dbReference type="SAM" id="MobiDB-lite"/>
    </source>
</evidence>
<evidence type="ECO:0000259" key="2">
    <source>
        <dbReference type="Pfam" id="PF01936"/>
    </source>
</evidence>
<proteinExistence type="predicted"/>
<dbReference type="STRING" id="1219058.AOA14_04630"/>
<dbReference type="EMBL" id="CP013342">
    <property type="protein sequence ID" value="AMU93886.1"/>
    <property type="molecule type" value="Genomic_DNA"/>
</dbReference>
<protein>
    <recommendedName>
        <fullName evidence="2">NYN domain-containing protein</fullName>
    </recommendedName>
</protein>
<dbReference type="PANTHER" id="PTHR35811:SF1">
    <property type="entry name" value="HTH OST-TYPE DOMAIN-CONTAINING PROTEIN"/>
    <property type="match status" value="1"/>
</dbReference>
<dbReference type="Pfam" id="PF01936">
    <property type="entry name" value="NYN"/>
    <property type="match status" value="1"/>
</dbReference>
<dbReference type="InterPro" id="IPR021139">
    <property type="entry name" value="NYN"/>
</dbReference>
<evidence type="ECO:0000313" key="4">
    <source>
        <dbReference type="Proteomes" id="UP000076234"/>
    </source>
</evidence>
<accession>A0A142VVR6</accession>
<dbReference type="PANTHER" id="PTHR35811">
    <property type="entry name" value="SLR1870 PROTEIN"/>
    <property type="match status" value="1"/>
</dbReference>
<reference evidence="3 4" key="2">
    <citation type="journal article" date="2016" name="Genome Announc.">
        <title>Complete Genome Sequence of Sphingopyxis terrae Strain 203-1 (NBRC 111660), a Polyethylene Glycol Degrader.</title>
        <authorList>
            <person name="Ohtsubo Y."/>
            <person name="Nonoyama S."/>
            <person name="Nagata Y."/>
            <person name="Numata M."/>
            <person name="Tsuchikane K."/>
            <person name="Hosoyama A."/>
            <person name="Yamazoe A."/>
            <person name="Tsuda M."/>
            <person name="Fujita N."/>
            <person name="Kawai F."/>
        </authorList>
    </citation>
    <scope>NUCLEOTIDE SEQUENCE [LARGE SCALE GENOMIC DNA]</scope>
    <source>
        <strain evidence="3 4">203-1</strain>
    </source>
</reference>
<name>A0A142VVR6_9SPHN</name>
<reference evidence="4" key="1">
    <citation type="submission" date="2015-11" db="EMBL/GenBank/DDBJ databases">
        <title>Complete genome sequence of a polyethylene glycol-degrading strain Sphingopyxis terrae strain 203-1 (NBRC 15098).</title>
        <authorList>
            <person name="Yoshiyuki O."/>
            <person name="Shouta N."/>
            <person name="Nagata Y."/>
            <person name="Numata M."/>
            <person name="Tsuchikane K."/>
            <person name="Hosoyama A."/>
            <person name="Yamazoe A."/>
            <person name="Tsuda M."/>
            <person name="Fujita N."/>
            <person name="Kawai F."/>
        </authorList>
    </citation>
    <scope>NUCLEOTIDE SEQUENCE [LARGE SCALE GENOMIC DNA]</scope>
    <source>
        <strain evidence="4">203-1</strain>
    </source>
</reference>
<gene>
    <name evidence="3" type="ORF">AOA14_04630</name>
</gene>
<sequence>MAKSALLVDFDNIFSALWSLDQRIALKFASEPGDWLQILANSYLSEDTRRWLFARCYLNPAGFVSAPGDAGERLYFSRFRPGFVRAGFEVVDCPAVTRGGKNAADIRIVIDALDLLSHRTRFDEFVIASGDSDFTPLLQRLRAEDRRIAVLSPGYLAAAYSAVADRIIGFEALETILNADIENDAPSSQTAAEPAGMGQENVVSDEASDFAAFIRTRYDQATEPLNLAALAFETARICPAAKQSAWFGKGFKGAVSDLHLPNVRTSQHHIWDDERHQPPSAAPTSESSIPNSVAELSRQLELPRLETGGWQALFATLELYSDSHEFRLSEATRWTRDKLAEQGVQIARASIGQVVRGAQIGGAPLNESAIPSAKAIGEAYLASLMGRAETLGVSIDKPTEETLAALFGISDGHSQEG</sequence>
<dbReference type="KEGG" id="ster:AOA14_04630"/>
<dbReference type="Proteomes" id="UP000076234">
    <property type="component" value="Chromosome"/>
</dbReference>
<dbReference type="AlphaFoldDB" id="A0A142VVR6"/>
<dbReference type="Gene3D" id="3.40.50.1010">
    <property type="entry name" value="5'-nuclease"/>
    <property type="match status" value="1"/>
</dbReference>
<feature type="region of interest" description="Disordered" evidence="1">
    <location>
        <begin position="273"/>
        <end position="292"/>
    </location>
</feature>
<dbReference type="RefSeq" id="WP_062900956.1">
    <property type="nucleotide sequence ID" value="NZ_CP013342.1"/>
</dbReference>
<feature type="compositionally biased region" description="Polar residues" evidence="1">
    <location>
        <begin position="282"/>
        <end position="291"/>
    </location>
</feature>